<keyword evidence="4 7" id="KW-1133">Transmembrane helix</keyword>
<evidence type="ECO:0000256" key="1">
    <source>
        <dbReference type="ARBA" id="ARBA00004141"/>
    </source>
</evidence>
<comment type="similarity">
    <text evidence="2">Belongs to the RNase K family.</text>
</comment>
<evidence type="ECO:0000313" key="8">
    <source>
        <dbReference type="EMBL" id="KAJ1365497.1"/>
    </source>
</evidence>
<sequence length="227" mass="25740">MIDCATPTTTDDQRSIPDTQHATPPTQIVIMRKLCPLMGPKMSAFCMVMSIWGVIFLGLLGVFFYLQAVTLFPDLHFSEESKDGEHITPSVEDIETKYSEKAMQCWIAAGMYGVTLILVFWQNKILRKDGYLCWTDILYKTKAPQIREQALRAGLIEEHWEDVTSNVLHGIERTAARYDSILAKAPLFVRLFSPSLRATYCAPGTHTYARITSGEKAYYAAMWRNSL</sequence>
<accession>A0AAD5N9S0</accession>
<evidence type="ECO:0000256" key="3">
    <source>
        <dbReference type="ARBA" id="ARBA00022692"/>
    </source>
</evidence>
<feature type="transmembrane region" description="Helical" evidence="7">
    <location>
        <begin position="101"/>
        <end position="121"/>
    </location>
</feature>
<comment type="subcellular location">
    <subcellularLocation>
        <location evidence="1">Membrane</location>
        <topology evidence="1">Multi-pass membrane protein</topology>
    </subcellularLocation>
</comment>
<keyword evidence="3 7" id="KW-0812">Transmembrane</keyword>
<proteinExistence type="inferred from homology"/>
<dbReference type="GO" id="GO:0004521">
    <property type="term" value="F:RNA endonuclease activity"/>
    <property type="evidence" value="ECO:0007669"/>
    <property type="project" value="InterPro"/>
</dbReference>
<comment type="caution">
    <text evidence="8">The sequence shown here is derived from an EMBL/GenBank/DDBJ whole genome shotgun (WGS) entry which is preliminary data.</text>
</comment>
<organism evidence="8 9">
    <name type="scientific">Parelaphostrongylus tenuis</name>
    <name type="common">Meningeal worm</name>
    <dbReference type="NCBI Taxonomy" id="148309"/>
    <lineage>
        <taxon>Eukaryota</taxon>
        <taxon>Metazoa</taxon>
        <taxon>Ecdysozoa</taxon>
        <taxon>Nematoda</taxon>
        <taxon>Chromadorea</taxon>
        <taxon>Rhabditida</taxon>
        <taxon>Rhabditina</taxon>
        <taxon>Rhabditomorpha</taxon>
        <taxon>Strongyloidea</taxon>
        <taxon>Metastrongylidae</taxon>
        <taxon>Parelaphostrongylus</taxon>
    </lineage>
</organism>
<keyword evidence="5 7" id="KW-0472">Membrane</keyword>
<dbReference type="GO" id="GO:0016020">
    <property type="term" value="C:membrane"/>
    <property type="evidence" value="ECO:0007669"/>
    <property type="project" value="UniProtKB-SubCell"/>
</dbReference>
<feature type="transmembrane region" description="Helical" evidence="7">
    <location>
        <begin position="42"/>
        <end position="66"/>
    </location>
</feature>
<dbReference type="InterPro" id="IPR026770">
    <property type="entry name" value="RNase_K"/>
</dbReference>
<dbReference type="EMBL" id="JAHQIW010005280">
    <property type="protein sequence ID" value="KAJ1365497.1"/>
    <property type="molecule type" value="Genomic_DNA"/>
</dbReference>
<reference evidence="8" key="1">
    <citation type="submission" date="2021-06" db="EMBL/GenBank/DDBJ databases">
        <title>Parelaphostrongylus tenuis whole genome reference sequence.</title>
        <authorList>
            <person name="Garwood T.J."/>
            <person name="Larsen P.A."/>
            <person name="Fountain-Jones N.M."/>
            <person name="Garbe J.R."/>
            <person name="Macchietto M.G."/>
            <person name="Kania S.A."/>
            <person name="Gerhold R.W."/>
            <person name="Richards J.E."/>
            <person name="Wolf T.M."/>
        </authorList>
    </citation>
    <scope>NUCLEOTIDE SEQUENCE</scope>
    <source>
        <strain evidence="8">MNPRO001-30</strain>
        <tissue evidence="8">Meninges</tissue>
    </source>
</reference>
<feature type="region of interest" description="Disordered" evidence="6">
    <location>
        <begin position="1"/>
        <end position="21"/>
    </location>
</feature>
<evidence type="ECO:0000313" key="9">
    <source>
        <dbReference type="Proteomes" id="UP001196413"/>
    </source>
</evidence>
<keyword evidence="9" id="KW-1185">Reference proteome</keyword>
<dbReference type="PANTHER" id="PTHR31733">
    <property type="entry name" value="RIBONUCLEASE KAPPA"/>
    <property type="match status" value="1"/>
</dbReference>
<dbReference type="Proteomes" id="UP001196413">
    <property type="component" value="Unassembled WGS sequence"/>
</dbReference>
<evidence type="ECO:0000256" key="5">
    <source>
        <dbReference type="ARBA" id="ARBA00023136"/>
    </source>
</evidence>
<evidence type="ECO:0000256" key="7">
    <source>
        <dbReference type="SAM" id="Phobius"/>
    </source>
</evidence>
<gene>
    <name evidence="8" type="ORF">KIN20_025851</name>
</gene>
<evidence type="ECO:0000256" key="2">
    <source>
        <dbReference type="ARBA" id="ARBA00008458"/>
    </source>
</evidence>
<protein>
    <submittedName>
        <fullName evidence="8">Uncharacterized protein</fullName>
    </submittedName>
</protein>
<name>A0AAD5N9S0_PARTN</name>
<dbReference type="AlphaFoldDB" id="A0AAD5N9S0"/>
<evidence type="ECO:0000256" key="6">
    <source>
        <dbReference type="SAM" id="MobiDB-lite"/>
    </source>
</evidence>
<evidence type="ECO:0000256" key="4">
    <source>
        <dbReference type="ARBA" id="ARBA00022989"/>
    </source>
</evidence>